<dbReference type="EMBL" id="JAMZIH010005427">
    <property type="protein sequence ID" value="KAJ1675202.1"/>
    <property type="molecule type" value="Genomic_DNA"/>
</dbReference>
<protein>
    <submittedName>
        <fullName evidence="1">Uncharacterized protein</fullName>
    </submittedName>
</protein>
<dbReference type="Proteomes" id="UP001145114">
    <property type="component" value="Unassembled WGS sequence"/>
</dbReference>
<evidence type="ECO:0000313" key="2">
    <source>
        <dbReference type="Proteomes" id="UP001145114"/>
    </source>
</evidence>
<keyword evidence="2" id="KW-1185">Reference proteome</keyword>
<evidence type="ECO:0000313" key="1">
    <source>
        <dbReference type="EMBL" id="KAJ1675202.1"/>
    </source>
</evidence>
<organism evidence="1 2">
    <name type="scientific">Spiromyces aspiralis</name>
    <dbReference type="NCBI Taxonomy" id="68401"/>
    <lineage>
        <taxon>Eukaryota</taxon>
        <taxon>Fungi</taxon>
        <taxon>Fungi incertae sedis</taxon>
        <taxon>Zoopagomycota</taxon>
        <taxon>Kickxellomycotina</taxon>
        <taxon>Kickxellomycetes</taxon>
        <taxon>Kickxellales</taxon>
        <taxon>Kickxellaceae</taxon>
        <taxon>Spiromyces</taxon>
    </lineage>
</organism>
<comment type="caution">
    <text evidence="1">The sequence shown here is derived from an EMBL/GenBank/DDBJ whole genome shotgun (WGS) entry which is preliminary data.</text>
</comment>
<sequence length="237" mass="25266">MSSLLALPDKVNLVATSLLLLFSVLVFCISCGVVANAPTFAVFYDAASYYVFLGIFTLVLSPILFSVSQRLRPLFRAMPLSHDGMGRLITVSLLGILWFAGIIAGAVKGGKSHCGGASSCQAFKAAVAFSWFAFFSLCWVWWAAFRRFGQLSLERGQDGVSNANANAAAAYPQKTGVEYPGDTQHQTAATYNTAAAGGYPPTQQYSGTVYGSSYMPNQTQASYPNASMYPPAANTQA</sequence>
<name>A0ACC1HFF9_9FUNG</name>
<reference evidence="1" key="1">
    <citation type="submission" date="2022-06" db="EMBL/GenBank/DDBJ databases">
        <title>Phylogenomic reconstructions and comparative analyses of Kickxellomycotina fungi.</title>
        <authorList>
            <person name="Reynolds N.K."/>
            <person name="Stajich J.E."/>
            <person name="Barry K."/>
            <person name="Grigoriev I.V."/>
            <person name="Crous P."/>
            <person name="Smith M.E."/>
        </authorList>
    </citation>
    <scope>NUCLEOTIDE SEQUENCE</scope>
    <source>
        <strain evidence="1">RSA 2271</strain>
    </source>
</reference>
<accession>A0ACC1HFF9</accession>
<proteinExistence type="predicted"/>
<gene>
    <name evidence="1" type="ORF">EV182_001730</name>
</gene>